<dbReference type="KEGG" id="nta:107798361"/>
<dbReference type="InterPro" id="IPR013103">
    <property type="entry name" value="RVT_2"/>
</dbReference>
<proteinExistence type="predicted"/>
<gene>
    <name evidence="2" type="primary">LOC107798361</name>
</gene>
<dbReference type="STRING" id="4097.A0A1S4AJN4"/>
<dbReference type="RefSeq" id="XP_016476824.1">
    <property type="nucleotide sequence ID" value="XM_016621338.1"/>
</dbReference>
<evidence type="ECO:0000259" key="1">
    <source>
        <dbReference type="Pfam" id="PF07727"/>
    </source>
</evidence>
<name>A0A1S4AJN4_TOBAC</name>
<sequence length="169" mass="18778">MAYAFEDFLQLPNALFDPKCSSRYNPQTPVYVDDVLVTGDDRAKISALKSFLDSQFRIKDLGHLHYFLGLEILQESGGVIITQRKFALELLSEFACDIDASVSAPLPASIKLTSDFDDLLADPLLYQRLFCDSDWAACPDSPRSVSTFVVMLGSSLLSWKSKKEAIVSL</sequence>
<dbReference type="AlphaFoldDB" id="A0A1S4AJN4"/>
<dbReference type="SUPFAM" id="SSF56672">
    <property type="entry name" value="DNA/RNA polymerases"/>
    <property type="match status" value="1"/>
</dbReference>
<dbReference type="Pfam" id="PF07727">
    <property type="entry name" value="RVT_2"/>
    <property type="match status" value="1"/>
</dbReference>
<dbReference type="PANTHER" id="PTHR11439:SF469">
    <property type="entry name" value="REVERSE TRANSCRIPTASE TY1_COPIA-TYPE DOMAIN-CONTAINING PROTEIN"/>
    <property type="match status" value="1"/>
</dbReference>
<dbReference type="PaxDb" id="4097-A0A1S4AJN4"/>
<evidence type="ECO:0000313" key="2">
    <source>
        <dbReference type="RefSeq" id="XP_016476824.1"/>
    </source>
</evidence>
<reference evidence="2" key="1">
    <citation type="submission" date="2025-08" db="UniProtKB">
        <authorList>
            <consortium name="RefSeq"/>
        </authorList>
    </citation>
    <scope>IDENTIFICATION</scope>
</reference>
<dbReference type="InterPro" id="IPR043502">
    <property type="entry name" value="DNA/RNA_pol_sf"/>
</dbReference>
<feature type="domain" description="Reverse transcriptase Ty1/copia-type" evidence="1">
    <location>
        <begin position="30"/>
        <end position="96"/>
    </location>
</feature>
<accession>A0A1S4AJN4</accession>
<organism evidence="2">
    <name type="scientific">Nicotiana tabacum</name>
    <name type="common">Common tobacco</name>
    <dbReference type="NCBI Taxonomy" id="4097"/>
    <lineage>
        <taxon>Eukaryota</taxon>
        <taxon>Viridiplantae</taxon>
        <taxon>Streptophyta</taxon>
        <taxon>Embryophyta</taxon>
        <taxon>Tracheophyta</taxon>
        <taxon>Spermatophyta</taxon>
        <taxon>Magnoliopsida</taxon>
        <taxon>eudicotyledons</taxon>
        <taxon>Gunneridae</taxon>
        <taxon>Pentapetalae</taxon>
        <taxon>asterids</taxon>
        <taxon>lamiids</taxon>
        <taxon>Solanales</taxon>
        <taxon>Solanaceae</taxon>
        <taxon>Nicotianoideae</taxon>
        <taxon>Nicotianeae</taxon>
        <taxon>Nicotiana</taxon>
    </lineage>
</organism>
<dbReference type="PANTHER" id="PTHR11439">
    <property type="entry name" value="GAG-POL-RELATED RETROTRANSPOSON"/>
    <property type="match status" value="1"/>
</dbReference>
<dbReference type="OrthoDB" id="1305759at2759"/>
<protein>
    <submittedName>
        <fullName evidence="2">Uncharacterized mitochondrial protein AtMg00810-like</fullName>
    </submittedName>
</protein>